<reference evidence="3 5" key="2">
    <citation type="submission" date="2020-03" db="EMBL/GenBank/DDBJ databases">
        <title>Is there a link between lipid content and antibiotic production in Streptomyces?</title>
        <authorList>
            <person name="David M."/>
            <person name="Lejeune C."/>
            <person name="Abreu S."/>
            <person name="Thibessard A."/>
            <person name="Leblond P."/>
            <person name="Chaminade P."/>
            <person name="Virolle M.-J."/>
        </authorList>
    </citation>
    <scope>NUCLEOTIDE SEQUENCE [LARGE SCALE GENOMIC DNA]</scope>
    <source>
        <strain evidence="3 5">DSM 41481</strain>
    </source>
</reference>
<feature type="transmembrane region" description="Helical" evidence="1">
    <location>
        <begin position="36"/>
        <end position="61"/>
    </location>
</feature>
<protein>
    <submittedName>
        <fullName evidence="3">Uncharacterized protein</fullName>
    </submittedName>
</protein>
<gene>
    <name evidence="2" type="ORF">AFM16_13065</name>
    <name evidence="3" type="ORF">HCX60_13245</name>
</gene>
<keyword evidence="1" id="KW-1133">Transmembrane helix</keyword>
<proteinExistence type="predicted"/>
<keyword evidence="1" id="KW-0812">Transmembrane</keyword>
<organism evidence="3 5">
    <name type="scientific">Streptomyces antibioticus</name>
    <dbReference type="NCBI Taxonomy" id="1890"/>
    <lineage>
        <taxon>Bacteria</taxon>
        <taxon>Bacillati</taxon>
        <taxon>Actinomycetota</taxon>
        <taxon>Actinomycetes</taxon>
        <taxon>Kitasatosporales</taxon>
        <taxon>Streptomycetaceae</taxon>
        <taxon>Streptomyces</taxon>
    </lineage>
</organism>
<dbReference type="RefSeq" id="WP_078633419.1">
    <property type="nucleotide sequence ID" value="NZ_CM007717.1"/>
</dbReference>
<dbReference type="EMBL" id="CP050692">
    <property type="protein sequence ID" value="QIT44407.1"/>
    <property type="molecule type" value="Genomic_DNA"/>
</dbReference>
<dbReference type="EMBL" id="LHQL01000008">
    <property type="protein sequence ID" value="OOQ51899.1"/>
    <property type="molecule type" value="Genomic_DNA"/>
</dbReference>
<evidence type="ECO:0000313" key="4">
    <source>
        <dbReference type="Proteomes" id="UP000190306"/>
    </source>
</evidence>
<accession>A0AAE7CKG0</accession>
<dbReference type="Proteomes" id="UP000502504">
    <property type="component" value="Chromosome"/>
</dbReference>
<dbReference type="AlphaFoldDB" id="A0AAE7CKG0"/>
<sequence length="82" mass="8191">MSANQKRLVAFVFCVLVSLVLGLVSGLTAAVLGASALASVSAGGGAVVALLGIGVAALALFDFTDTRQAPVQVRGQARSFSR</sequence>
<keyword evidence="1" id="KW-0472">Membrane</keyword>
<keyword evidence="4" id="KW-1185">Reference proteome</keyword>
<evidence type="ECO:0000313" key="2">
    <source>
        <dbReference type="EMBL" id="OOQ51899.1"/>
    </source>
</evidence>
<evidence type="ECO:0000313" key="5">
    <source>
        <dbReference type="Proteomes" id="UP000502504"/>
    </source>
</evidence>
<evidence type="ECO:0000313" key="3">
    <source>
        <dbReference type="EMBL" id="QIT44407.1"/>
    </source>
</evidence>
<evidence type="ECO:0000256" key="1">
    <source>
        <dbReference type="SAM" id="Phobius"/>
    </source>
</evidence>
<dbReference type="Proteomes" id="UP000190306">
    <property type="component" value="Chromosome"/>
</dbReference>
<name>A0AAE7CKG0_STRAT</name>
<reference evidence="2 4" key="1">
    <citation type="submission" date="2015-07" db="EMBL/GenBank/DDBJ databases">
        <title>Draft Genome Sequence of Streptomyces antibioticus, IMRU 3720 reveals insights in the evolution of actinomycin biosynthetic gene clusters in Streptomyces.</title>
        <authorList>
            <person name="Crnovcic I."/>
            <person name="Ruckert C."/>
            <person name="Kalinowksi J."/>
            <person name="Keller U."/>
        </authorList>
    </citation>
    <scope>NUCLEOTIDE SEQUENCE [LARGE SCALE GENOMIC DNA]</scope>
    <source>
        <strain evidence="2 4">DSM 41481</strain>
    </source>
</reference>